<sequence>MSQVSSSANCSELNAMFTSGNNTNAMVPRSRPYNSSSYDPNAFCDYCKRTCHTQAVCYQLHGFPPGFERKKKNPNNTYQGRGRSSNEYHGRGRFNNDRRQNITANNAVSDGDIGVNRGENSRSQGYGRGAINTEHIEYQKGMTMLREQYNQILHMLGQTNMQQENSEGASTSHYNANVVQAKCSSAGESTSNEAALIVTSVKNGWIIDSGAINYMTHNSDILTHMHPLPSNKPRNVQLPNEASQAVSPSGVVESTEQSTKVSNDQISEVRRSQRSTKAPLWMQDYVASDTFKMKDLGELRYFLGIEFARSQKGIVMHQRKYSLEIISEAGLEAAKPASTPIDPYVELTTKEYDEINGTGKEDKLLEDPTAYRRLVGKLLYLNVTRPDIAFATQTLSQFLHQPKQSHLSAALKVVKYVKGQAGLGVLLSSKNNKQLKVCCDSDWGACLHTRRSVTGFIVKLGDSLISWKSKKQGTISRSSAEAEYRSMASAVAEAAEWVPTTESLINL</sequence>
<feature type="compositionally biased region" description="Basic and acidic residues" evidence="1">
    <location>
        <begin position="84"/>
        <end position="100"/>
    </location>
</feature>
<dbReference type="CDD" id="cd09272">
    <property type="entry name" value="RNase_HI_RT_Ty1"/>
    <property type="match status" value="1"/>
</dbReference>
<dbReference type="PANTHER" id="PTHR11439:SF516">
    <property type="entry name" value="REVERSE TRANSCRIPTASE TY1_COPIA-TYPE DOMAIN-CONTAINING PROTEIN"/>
    <property type="match status" value="1"/>
</dbReference>
<name>A0A3Q7GV30_SOLLC</name>
<dbReference type="AlphaFoldDB" id="A0A3Q7GV30"/>
<keyword evidence="3" id="KW-1185">Reference proteome</keyword>
<proteinExistence type="predicted"/>
<dbReference type="InterPro" id="IPR043502">
    <property type="entry name" value="DNA/RNA_pol_sf"/>
</dbReference>
<dbReference type="Gramene" id="Solyc06g060735.1.1">
    <property type="protein sequence ID" value="Solyc06g060735.1.1"/>
    <property type="gene ID" value="Solyc06g060735.1"/>
</dbReference>
<feature type="region of interest" description="Disordered" evidence="1">
    <location>
        <begin position="242"/>
        <end position="270"/>
    </location>
</feature>
<feature type="compositionally biased region" description="Polar residues" evidence="1">
    <location>
        <begin position="74"/>
        <end position="83"/>
    </location>
</feature>
<accession>A0A3Q7GV30</accession>
<reference evidence="2" key="2">
    <citation type="submission" date="2019-01" db="UniProtKB">
        <authorList>
            <consortium name="EnsemblPlants"/>
        </authorList>
    </citation>
    <scope>IDENTIFICATION</scope>
    <source>
        <strain evidence="2">cv. Heinz 1706</strain>
    </source>
</reference>
<dbReference type="SUPFAM" id="SSF56672">
    <property type="entry name" value="DNA/RNA polymerases"/>
    <property type="match status" value="1"/>
</dbReference>
<feature type="region of interest" description="Disordered" evidence="1">
    <location>
        <begin position="66"/>
        <end position="128"/>
    </location>
</feature>
<organism evidence="2">
    <name type="scientific">Solanum lycopersicum</name>
    <name type="common">Tomato</name>
    <name type="synonym">Lycopersicon esculentum</name>
    <dbReference type="NCBI Taxonomy" id="4081"/>
    <lineage>
        <taxon>Eukaryota</taxon>
        <taxon>Viridiplantae</taxon>
        <taxon>Streptophyta</taxon>
        <taxon>Embryophyta</taxon>
        <taxon>Tracheophyta</taxon>
        <taxon>Spermatophyta</taxon>
        <taxon>Magnoliopsida</taxon>
        <taxon>eudicotyledons</taxon>
        <taxon>Gunneridae</taxon>
        <taxon>Pentapetalae</taxon>
        <taxon>asterids</taxon>
        <taxon>lamiids</taxon>
        <taxon>Solanales</taxon>
        <taxon>Solanaceae</taxon>
        <taxon>Solanoideae</taxon>
        <taxon>Solaneae</taxon>
        <taxon>Solanum</taxon>
        <taxon>Solanum subgen. Lycopersicon</taxon>
    </lineage>
</organism>
<protein>
    <recommendedName>
        <fullName evidence="4">Reverse transcriptase Ty1/copia-type domain-containing protein</fullName>
    </recommendedName>
</protein>
<dbReference type="InParanoid" id="A0A3Q7GV30"/>
<evidence type="ECO:0000313" key="2">
    <source>
        <dbReference type="EnsemblPlants" id="Solyc06g060735.1.1"/>
    </source>
</evidence>
<evidence type="ECO:0008006" key="4">
    <source>
        <dbReference type="Google" id="ProtNLM"/>
    </source>
</evidence>
<dbReference type="EnsemblPlants" id="Solyc06g060735.1.1">
    <property type="protein sequence ID" value="Solyc06g060735.1.1"/>
    <property type="gene ID" value="Solyc06g060735.1"/>
</dbReference>
<evidence type="ECO:0000313" key="3">
    <source>
        <dbReference type="Proteomes" id="UP000004994"/>
    </source>
</evidence>
<dbReference type="Proteomes" id="UP000004994">
    <property type="component" value="Chromosome 6"/>
</dbReference>
<dbReference type="STRING" id="4081.A0A3Q7GV30"/>
<reference evidence="2" key="1">
    <citation type="journal article" date="2012" name="Nature">
        <title>The tomato genome sequence provides insights into fleshy fruit evolution.</title>
        <authorList>
            <consortium name="Tomato Genome Consortium"/>
        </authorList>
    </citation>
    <scope>NUCLEOTIDE SEQUENCE [LARGE SCALE GENOMIC DNA]</scope>
    <source>
        <strain evidence="2">cv. Heinz 1706</strain>
    </source>
</reference>
<evidence type="ECO:0000256" key="1">
    <source>
        <dbReference type="SAM" id="MobiDB-lite"/>
    </source>
</evidence>
<feature type="compositionally biased region" description="Polar residues" evidence="1">
    <location>
        <begin position="242"/>
        <end position="266"/>
    </location>
</feature>
<dbReference type="PANTHER" id="PTHR11439">
    <property type="entry name" value="GAG-POL-RELATED RETROTRANSPOSON"/>
    <property type="match status" value="1"/>
</dbReference>